<keyword evidence="4 5" id="KW-0472">Membrane</keyword>
<evidence type="ECO:0000259" key="6">
    <source>
        <dbReference type="Pfam" id="PF07291"/>
    </source>
</evidence>
<evidence type="ECO:0000256" key="3">
    <source>
        <dbReference type="ARBA" id="ARBA00022989"/>
    </source>
</evidence>
<protein>
    <submittedName>
        <fullName evidence="7">DoxX family membrane protein</fullName>
    </submittedName>
</protein>
<dbReference type="AlphaFoldDB" id="A0A7K3WQB1"/>
<dbReference type="GO" id="GO:0016020">
    <property type="term" value="C:membrane"/>
    <property type="evidence" value="ECO:0007669"/>
    <property type="project" value="UniProtKB-SubCell"/>
</dbReference>
<feature type="transmembrane region" description="Helical" evidence="5">
    <location>
        <begin position="251"/>
        <end position="268"/>
    </location>
</feature>
<evidence type="ECO:0000256" key="2">
    <source>
        <dbReference type="ARBA" id="ARBA00022692"/>
    </source>
</evidence>
<feature type="domain" description="Methylamine utilisation protein MauE" evidence="6">
    <location>
        <begin position="57"/>
        <end position="152"/>
    </location>
</feature>
<organism evidence="7 8">
    <name type="scientific">Cryomorpha ignava</name>
    <dbReference type="NCBI Taxonomy" id="101383"/>
    <lineage>
        <taxon>Bacteria</taxon>
        <taxon>Pseudomonadati</taxon>
        <taxon>Bacteroidota</taxon>
        <taxon>Flavobacteriia</taxon>
        <taxon>Flavobacteriales</taxon>
        <taxon>Cryomorphaceae</taxon>
        <taxon>Cryomorpha</taxon>
    </lineage>
</organism>
<dbReference type="EMBL" id="JAAGVY010000014">
    <property type="protein sequence ID" value="NEN23736.1"/>
    <property type="molecule type" value="Genomic_DNA"/>
</dbReference>
<accession>A0A7K3WQB1</accession>
<keyword evidence="2 5" id="KW-0812">Transmembrane</keyword>
<name>A0A7K3WQB1_9FLAO</name>
<feature type="transmembrane region" description="Helical" evidence="5">
    <location>
        <begin position="106"/>
        <end position="126"/>
    </location>
</feature>
<feature type="transmembrane region" description="Helical" evidence="5">
    <location>
        <begin position="34"/>
        <end position="52"/>
    </location>
</feature>
<evidence type="ECO:0000313" key="7">
    <source>
        <dbReference type="EMBL" id="NEN23736.1"/>
    </source>
</evidence>
<comment type="subcellular location">
    <subcellularLocation>
        <location evidence="1">Membrane</location>
        <topology evidence="1">Multi-pass membrane protein</topology>
    </subcellularLocation>
</comment>
<evidence type="ECO:0000256" key="1">
    <source>
        <dbReference type="ARBA" id="ARBA00004141"/>
    </source>
</evidence>
<keyword evidence="8" id="KW-1185">Reference proteome</keyword>
<dbReference type="RefSeq" id="WP_163285128.1">
    <property type="nucleotide sequence ID" value="NZ_JAAGVY010000014.1"/>
</dbReference>
<evidence type="ECO:0000313" key="8">
    <source>
        <dbReference type="Proteomes" id="UP000486602"/>
    </source>
</evidence>
<sequence>MNKSRILGIVLIAVAVTMVVLGFAKPSVVDAFNIYWMATVAALIPAVLLLANKPTSATYVARIVVGSVFIVSGLIKANDTVGFGIKLEEYFDENALGAFWASFHDLALPISFFVSGIEVLLGLALLFGAQARLVSFALLGMTVFFGWLTYYTATCDGAQMAAMAAGESFDRVCVTDCGCFGDALRGSVGRSLTPWESFYKDLGLFFLTLVVLLYSGKIKLNKLKDNIIILPLALIIILLFGGWLFGWMFPTYFFVLSVIIFFLINSAVKGTDTKRSWILAGLLAVLTYGFAFYTYKYLPIKDYRPYAVGKNIKEQMKTADELGVKGTIYANVYLLENSETGEKKTMNSNIYLEQEVWKDEAWKIASTLPEPVVVQKGYEPPIATFVVMNADDSDIGEDILNNPNYSLMVVMYDMERTRGGDSAQKLKTLASGAQAAGVEIFAITASPYDLYETYRHENQLSIDFFTADEIFLKTIIRSNPGVVLLKDGKIIEKWSAAEMPDFESIQKEYMK</sequence>
<comment type="caution">
    <text evidence="7">The sequence shown here is derived from an EMBL/GenBank/DDBJ whole genome shotgun (WGS) entry which is preliminary data.</text>
</comment>
<feature type="transmembrane region" description="Helical" evidence="5">
    <location>
        <begin position="277"/>
        <end position="295"/>
    </location>
</feature>
<dbReference type="InterPro" id="IPR009908">
    <property type="entry name" value="Methylamine_util_MauE"/>
</dbReference>
<gene>
    <name evidence="7" type="ORF">G3O08_09510</name>
</gene>
<keyword evidence="3 5" id="KW-1133">Transmembrane helix</keyword>
<proteinExistence type="predicted"/>
<evidence type="ECO:0000256" key="5">
    <source>
        <dbReference type="SAM" id="Phobius"/>
    </source>
</evidence>
<reference evidence="7 8" key="1">
    <citation type="submission" date="2020-02" db="EMBL/GenBank/DDBJ databases">
        <title>Out from the shadows clarifying the taxonomy of the family Cryomorphaceae and related taxa by utilizing the GTDB taxonomic framework.</title>
        <authorList>
            <person name="Bowman J.P."/>
        </authorList>
    </citation>
    <scope>NUCLEOTIDE SEQUENCE [LARGE SCALE GENOMIC DNA]</scope>
    <source>
        <strain evidence="7 8">QSSC 1-22</strain>
    </source>
</reference>
<evidence type="ECO:0000256" key="4">
    <source>
        <dbReference type="ARBA" id="ARBA00023136"/>
    </source>
</evidence>
<feature type="transmembrane region" description="Helical" evidence="5">
    <location>
        <begin position="198"/>
        <end position="215"/>
    </location>
</feature>
<feature type="transmembrane region" description="Helical" evidence="5">
    <location>
        <begin position="59"/>
        <end position="77"/>
    </location>
</feature>
<dbReference type="Proteomes" id="UP000486602">
    <property type="component" value="Unassembled WGS sequence"/>
</dbReference>
<feature type="transmembrane region" description="Helical" evidence="5">
    <location>
        <begin position="227"/>
        <end position="245"/>
    </location>
</feature>
<feature type="transmembrane region" description="Helical" evidence="5">
    <location>
        <begin position="133"/>
        <end position="153"/>
    </location>
</feature>
<dbReference type="Pfam" id="PF07291">
    <property type="entry name" value="MauE"/>
    <property type="match status" value="1"/>
</dbReference>